<name>A0A7R9Y8H9_9STRA</name>
<dbReference type="InterPro" id="IPR052636">
    <property type="entry name" value="UDP-D-xylose:L-fucose_XylT"/>
</dbReference>
<dbReference type="PANTHER" id="PTHR47032">
    <property type="entry name" value="UDP-D-XYLOSE:L-FUCOSE ALPHA-1,3-D-XYLOSYLTRANSFERASE-RELATED"/>
    <property type="match status" value="1"/>
</dbReference>
<reference evidence="3" key="1">
    <citation type="submission" date="2021-01" db="EMBL/GenBank/DDBJ databases">
        <authorList>
            <person name="Corre E."/>
            <person name="Pelletier E."/>
            <person name="Niang G."/>
            <person name="Scheremetjew M."/>
            <person name="Finn R."/>
            <person name="Kale V."/>
            <person name="Holt S."/>
            <person name="Cochrane G."/>
            <person name="Meng A."/>
            <person name="Brown T."/>
            <person name="Cohen L."/>
        </authorList>
    </citation>
    <scope>NUCLEOTIDE SEQUENCE</scope>
    <source>
        <strain evidence="3">CCMP2078</strain>
    </source>
</reference>
<sequence>MTVNDGQADLLLNFFCSAKRHNIDVRRHVIFASSAELAESLRGIGMTAYYNEVFGQFPTKAANAYGDRTFHKMMQLKVLAPYILSRMGYAVLFQDADLVWFRDPRKYFETADQNVDIFFMDDGARSRRFSPYFANSGFFYTKTGMNAVLFYWETLLQGLYFLRGVTSSHQEVMQRALSDLEGRIGMVTEILDIKEFVSGQQYHRNKAFMKRIKDGKDIPWVMHYCWTLSKVEKLEYMRLMDHWYISPAYDKKLDRAAMAYLQKNPHVRKAMLPASFLQSNLKWDVITSNRVKSWEHLCASD</sequence>
<dbReference type="PANTHER" id="PTHR47032:SF1">
    <property type="entry name" value="UDP-D-XYLOSE:L-FUCOSE ALPHA-1,3-D-XYLOSYLTRANSFERASE-RELATED"/>
    <property type="match status" value="1"/>
</dbReference>
<accession>A0A7R9Y8H9</accession>
<dbReference type="GO" id="GO:0005794">
    <property type="term" value="C:Golgi apparatus"/>
    <property type="evidence" value="ECO:0007669"/>
    <property type="project" value="TreeGrafter"/>
</dbReference>
<gene>
    <name evidence="3" type="ORF">PPYR1160_LOCUS252</name>
</gene>
<organism evidence="3">
    <name type="scientific">Pinguiococcus pyrenoidosus</name>
    <dbReference type="NCBI Taxonomy" id="172671"/>
    <lineage>
        <taxon>Eukaryota</taxon>
        <taxon>Sar</taxon>
        <taxon>Stramenopiles</taxon>
        <taxon>Ochrophyta</taxon>
        <taxon>Pinguiophyceae</taxon>
        <taxon>Pinguiochrysidales</taxon>
        <taxon>Pinguiochrysidaceae</taxon>
        <taxon>Pinguiococcus</taxon>
    </lineage>
</organism>
<dbReference type="GO" id="GO:0016757">
    <property type="term" value="F:glycosyltransferase activity"/>
    <property type="evidence" value="ECO:0007669"/>
    <property type="project" value="TreeGrafter"/>
</dbReference>
<comment type="similarity">
    <text evidence="1">Belongs to the glycosyltransferase 77 family.</text>
</comment>
<evidence type="ECO:0000256" key="1">
    <source>
        <dbReference type="ARBA" id="ARBA00007033"/>
    </source>
</evidence>
<evidence type="ECO:0000259" key="2">
    <source>
        <dbReference type="Pfam" id="PF03407"/>
    </source>
</evidence>
<dbReference type="InterPro" id="IPR029044">
    <property type="entry name" value="Nucleotide-diphossugar_trans"/>
</dbReference>
<protein>
    <recommendedName>
        <fullName evidence="2">Nucleotide-diphospho-sugar transferase domain-containing protein</fullName>
    </recommendedName>
</protein>
<evidence type="ECO:0000313" key="3">
    <source>
        <dbReference type="EMBL" id="CAD8250762.1"/>
    </source>
</evidence>
<feature type="domain" description="Nucleotide-diphospho-sugar transferase" evidence="2">
    <location>
        <begin position="26"/>
        <end position="237"/>
    </location>
</feature>
<dbReference type="InterPro" id="IPR005069">
    <property type="entry name" value="Nucl-diP-sugar_transferase"/>
</dbReference>
<dbReference type="SUPFAM" id="SSF53448">
    <property type="entry name" value="Nucleotide-diphospho-sugar transferases"/>
    <property type="match status" value="1"/>
</dbReference>
<dbReference type="AlphaFoldDB" id="A0A7R9Y8H9"/>
<proteinExistence type="inferred from homology"/>
<dbReference type="EMBL" id="HBEA01000311">
    <property type="protein sequence ID" value="CAD8250762.1"/>
    <property type="molecule type" value="Transcribed_RNA"/>
</dbReference>
<dbReference type="Pfam" id="PF03407">
    <property type="entry name" value="Nucleotid_trans"/>
    <property type="match status" value="1"/>
</dbReference>